<dbReference type="SMART" id="SM00318">
    <property type="entry name" value="SNc"/>
    <property type="match status" value="1"/>
</dbReference>
<evidence type="ECO:0000313" key="3">
    <source>
        <dbReference type="EMBL" id="GAG19155.1"/>
    </source>
</evidence>
<sequence>MTSVISCAAPQASQPLLPQPEPPELPSEANQPSLPQPEPPELPSDEGAFDALDTETLLDIGYNEPDRVVVVKGMVVRTFYASSSKGKPTFLDFHDPYQDWFKCVIWEEDRETQEPIRDKFIEAFPPNPETYFLNKKVGVRGEINIYEGSPEIILIEPPQIWTIDELGGFSVLVTRVIDGDTIEIQGGERVRYIGIDTPETVHPLEPVEYFGQEATEKNRELVEGKRVRLEKDVEDRDEYGRLLQYVWLDDIMVNAELVR</sequence>
<evidence type="ECO:0000256" key="1">
    <source>
        <dbReference type="SAM" id="MobiDB-lite"/>
    </source>
</evidence>
<accession>X0VLN5</accession>
<dbReference type="InterPro" id="IPR016071">
    <property type="entry name" value="Staphylococal_nuclease_OB-fold"/>
</dbReference>
<gene>
    <name evidence="3" type="ORF">S01H1_50940</name>
</gene>
<feature type="non-terminal residue" evidence="3">
    <location>
        <position position="259"/>
    </location>
</feature>
<feature type="domain" description="TNase-like" evidence="2">
    <location>
        <begin position="167"/>
        <end position="259"/>
    </location>
</feature>
<name>X0VLN5_9ZZZZ</name>
<dbReference type="Pfam" id="PF00565">
    <property type="entry name" value="SNase"/>
    <property type="match status" value="1"/>
</dbReference>
<proteinExistence type="predicted"/>
<dbReference type="Gene3D" id="2.40.50.90">
    <property type="match status" value="1"/>
</dbReference>
<feature type="region of interest" description="Disordered" evidence="1">
    <location>
        <begin position="1"/>
        <end position="48"/>
    </location>
</feature>
<dbReference type="EMBL" id="BARS01032847">
    <property type="protein sequence ID" value="GAG19155.1"/>
    <property type="molecule type" value="Genomic_DNA"/>
</dbReference>
<dbReference type="PROSITE" id="PS50830">
    <property type="entry name" value="TNASE_3"/>
    <property type="match status" value="1"/>
</dbReference>
<dbReference type="AlphaFoldDB" id="X0VLN5"/>
<organism evidence="3">
    <name type="scientific">marine sediment metagenome</name>
    <dbReference type="NCBI Taxonomy" id="412755"/>
    <lineage>
        <taxon>unclassified sequences</taxon>
        <taxon>metagenomes</taxon>
        <taxon>ecological metagenomes</taxon>
    </lineage>
</organism>
<reference evidence="3" key="1">
    <citation type="journal article" date="2014" name="Front. Microbiol.">
        <title>High frequency of phylogenetically diverse reductive dehalogenase-homologous genes in deep subseafloor sedimentary metagenomes.</title>
        <authorList>
            <person name="Kawai M."/>
            <person name="Futagami T."/>
            <person name="Toyoda A."/>
            <person name="Takaki Y."/>
            <person name="Nishi S."/>
            <person name="Hori S."/>
            <person name="Arai W."/>
            <person name="Tsubouchi T."/>
            <person name="Morono Y."/>
            <person name="Uchiyama I."/>
            <person name="Ito T."/>
            <person name="Fujiyama A."/>
            <person name="Inagaki F."/>
            <person name="Takami H."/>
        </authorList>
    </citation>
    <scope>NUCLEOTIDE SEQUENCE</scope>
    <source>
        <strain evidence="3">Expedition CK06-06</strain>
    </source>
</reference>
<comment type="caution">
    <text evidence="3">The sequence shown here is derived from an EMBL/GenBank/DDBJ whole genome shotgun (WGS) entry which is preliminary data.</text>
</comment>
<dbReference type="InterPro" id="IPR035437">
    <property type="entry name" value="SNase_OB-fold_sf"/>
</dbReference>
<protein>
    <recommendedName>
        <fullName evidence="2">TNase-like domain-containing protein</fullName>
    </recommendedName>
</protein>
<evidence type="ECO:0000259" key="2">
    <source>
        <dbReference type="PROSITE" id="PS50830"/>
    </source>
</evidence>
<dbReference type="SUPFAM" id="SSF50199">
    <property type="entry name" value="Staphylococcal nuclease"/>
    <property type="match status" value="1"/>
</dbReference>